<organism evidence="1 2">
    <name type="scientific">Thermomicrobium roseum (strain ATCC 27502 / DSM 5159 / P-2)</name>
    <dbReference type="NCBI Taxonomy" id="309801"/>
    <lineage>
        <taxon>Bacteria</taxon>
        <taxon>Pseudomonadati</taxon>
        <taxon>Thermomicrobiota</taxon>
        <taxon>Thermomicrobia</taxon>
        <taxon>Thermomicrobiales</taxon>
        <taxon>Thermomicrobiaceae</taxon>
        <taxon>Thermomicrobium</taxon>
    </lineage>
</organism>
<gene>
    <name evidence="1" type="ordered locus">trd_A0790</name>
</gene>
<dbReference type="HOGENOM" id="CLU_2977822_0_0_0"/>
<geneLocation type="plasmid" evidence="2">
    <name>Tros</name>
</geneLocation>
<name>B9L4S6_THERP</name>
<evidence type="ECO:0000313" key="1">
    <source>
        <dbReference type="EMBL" id="ACM06596.1"/>
    </source>
</evidence>
<reference evidence="1 2" key="1">
    <citation type="journal article" date="2009" name="PLoS ONE">
        <title>Complete genome sequence of the aerobic CO-oxidizing thermophile Thermomicrobium roseum.</title>
        <authorList>
            <person name="Wu D."/>
            <person name="Raymond J."/>
            <person name="Wu M."/>
            <person name="Chatterji S."/>
            <person name="Ren Q."/>
            <person name="Graham J.E."/>
            <person name="Bryant D.A."/>
            <person name="Robb F."/>
            <person name="Colman A."/>
            <person name="Tallon L.J."/>
            <person name="Badger J.H."/>
            <person name="Madupu R."/>
            <person name="Ward N.L."/>
            <person name="Eisen J.A."/>
        </authorList>
    </citation>
    <scope>NUCLEOTIDE SEQUENCE [LARGE SCALE GENOMIC DNA]</scope>
    <source>
        <strain evidence="2">ATCC 27502 / DSM 5159 / P-2</strain>
        <plasmid evidence="1">unnamed</plasmid>
    </source>
</reference>
<keyword evidence="2" id="KW-1185">Reference proteome</keyword>
<sequence>MHRVEGRDGFGATMAMPIAQQPGYGPSLGPTVPRWSLTRSRLAVGRDFGWTGTRANVR</sequence>
<proteinExistence type="predicted"/>
<dbReference type="Proteomes" id="UP000000447">
    <property type="component" value="Plasmid unnamed"/>
</dbReference>
<accession>B9L4S6</accession>
<keyword evidence="1" id="KW-0614">Plasmid</keyword>
<protein>
    <submittedName>
        <fullName evidence="1">Uncharacterized protein</fullName>
    </submittedName>
</protein>
<dbReference type="AlphaFoldDB" id="B9L4S6"/>
<dbReference type="KEGG" id="tro:trd_A0790"/>
<dbReference type="EMBL" id="CP001276">
    <property type="protein sequence ID" value="ACM06596.1"/>
    <property type="molecule type" value="Genomic_DNA"/>
</dbReference>
<evidence type="ECO:0000313" key="2">
    <source>
        <dbReference type="Proteomes" id="UP000000447"/>
    </source>
</evidence>